<organism evidence="8 9">
    <name type="scientific">Penicillium cosmopolitanum</name>
    <dbReference type="NCBI Taxonomy" id="1131564"/>
    <lineage>
        <taxon>Eukaryota</taxon>
        <taxon>Fungi</taxon>
        <taxon>Dikarya</taxon>
        <taxon>Ascomycota</taxon>
        <taxon>Pezizomycotina</taxon>
        <taxon>Eurotiomycetes</taxon>
        <taxon>Eurotiomycetidae</taxon>
        <taxon>Eurotiales</taxon>
        <taxon>Aspergillaceae</taxon>
        <taxon>Penicillium</taxon>
    </lineage>
</organism>
<dbReference type="GeneID" id="81372713"/>
<evidence type="ECO:0000256" key="1">
    <source>
        <dbReference type="ARBA" id="ARBA00004123"/>
    </source>
</evidence>
<evidence type="ECO:0000259" key="7">
    <source>
        <dbReference type="PROSITE" id="PS50064"/>
    </source>
</evidence>
<reference evidence="8" key="2">
    <citation type="journal article" date="2023" name="IMA Fungus">
        <title>Comparative genomic study of the Penicillium genus elucidates a diverse pangenome and 15 lateral gene transfer events.</title>
        <authorList>
            <person name="Petersen C."/>
            <person name="Sorensen T."/>
            <person name="Nielsen M.R."/>
            <person name="Sondergaard T.E."/>
            <person name="Sorensen J.L."/>
            <person name="Fitzpatrick D.A."/>
            <person name="Frisvad J.C."/>
            <person name="Nielsen K.L."/>
        </authorList>
    </citation>
    <scope>NUCLEOTIDE SEQUENCE</scope>
    <source>
        <strain evidence="8">IBT 29677</strain>
    </source>
</reference>
<dbReference type="EMBL" id="JAPZBU010000009">
    <property type="protein sequence ID" value="KAJ5386555.1"/>
    <property type="molecule type" value="Genomic_DNA"/>
</dbReference>
<comment type="caution">
    <text evidence="8">The sequence shown here is derived from an EMBL/GenBank/DDBJ whole genome shotgun (WGS) entry which is preliminary data.</text>
</comment>
<feature type="region of interest" description="Disordered" evidence="6">
    <location>
        <begin position="105"/>
        <end position="302"/>
    </location>
</feature>
<evidence type="ECO:0000256" key="4">
    <source>
        <dbReference type="ARBA" id="ARBA00022833"/>
    </source>
</evidence>
<dbReference type="Gene3D" id="3.30.1740.10">
    <property type="entry name" value="Zinc finger, PARP-type"/>
    <property type="match status" value="1"/>
</dbReference>
<keyword evidence="9" id="KW-1185">Reference proteome</keyword>
<dbReference type="SUPFAM" id="SSF57716">
    <property type="entry name" value="Glucocorticoid receptor-like (DNA-binding domain)"/>
    <property type="match status" value="1"/>
</dbReference>
<dbReference type="InterPro" id="IPR036957">
    <property type="entry name" value="Znf_PARP_sf"/>
</dbReference>
<gene>
    <name evidence="8" type="ORF">N7509_009096</name>
</gene>
<feature type="compositionally biased region" description="Basic residues" evidence="6">
    <location>
        <begin position="165"/>
        <end position="179"/>
    </location>
</feature>
<name>A0A9X0B3C2_9EURO</name>
<dbReference type="AlphaFoldDB" id="A0A9X0B3C2"/>
<dbReference type="GO" id="GO:0003677">
    <property type="term" value="F:DNA binding"/>
    <property type="evidence" value="ECO:0007669"/>
    <property type="project" value="InterPro"/>
</dbReference>
<accession>A0A9X0B3C2</accession>
<dbReference type="GO" id="GO:0008270">
    <property type="term" value="F:zinc ion binding"/>
    <property type="evidence" value="ECO:0007669"/>
    <property type="project" value="UniProtKB-KW"/>
</dbReference>
<proteinExistence type="predicted"/>
<evidence type="ECO:0000256" key="2">
    <source>
        <dbReference type="ARBA" id="ARBA00022723"/>
    </source>
</evidence>
<evidence type="ECO:0000256" key="5">
    <source>
        <dbReference type="ARBA" id="ARBA00023242"/>
    </source>
</evidence>
<reference evidence="8" key="1">
    <citation type="submission" date="2022-12" db="EMBL/GenBank/DDBJ databases">
        <authorList>
            <person name="Petersen C."/>
        </authorList>
    </citation>
    <scope>NUCLEOTIDE SEQUENCE</scope>
    <source>
        <strain evidence="8">IBT 29677</strain>
    </source>
</reference>
<dbReference type="PROSITE" id="PS50064">
    <property type="entry name" value="ZF_PARP_2"/>
    <property type="match status" value="1"/>
</dbReference>
<dbReference type="OrthoDB" id="429950at2759"/>
<feature type="compositionally biased region" description="Basic and acidic residues" evidence="6">
    <location>
        <begin position="147"/>
        <end position="161"/>
    </location>
</feature>
<keyword evidence="2" id="KW-0479">Metal-binding</keyword>
<feature type="compositionally biased region" description="Basic and acidic residues" evidence="6">
    <location>
        <begin position="185"/>
        <end position="196"/>
    </location>
</feature>
<dbReference type="Proteomes" id="UP001147747">
    <property type="component" value="Unassembled WGS sequence"/>
</dbReference>
<feature type="compositionally biased region" description="Basic and acidic residues" evidence="6">
    <location>
        <begin position="271"/>
        <end position="288"/>
    </location>
</feature>
<keyword evidence="4" id="KW-0862">Zinc</keyword>
<feature type="compositionally biased region" description="Low complexity" evidence="6">
    <location>
        <begin position="257"/>
        <end position="266"/>
    </location>
</feature>
<dbReference type="Pfam" id="PF00645">
    <property type="entry name" value="zf-PARP"/>
    <property type="match status" value="1"/>
</dbReference>
<feature type="domain" description="PARP-type" evidence="7">
    <location>
        <begin position="3"/>
        <end position="102"/>
    </location>
</feature>
<evidence type="ECO:0000256" key="3">
    <source>
        <dbReference type="ARBA" id="ARBA00022771"/>
    </source>
</evidence>
<keyword evidence="3" id="KW-0863">Zinc-finger</keyword>
<dbReference type="GO" id="GO:0005634">
    <property type="term" value="C:nucleus"/>
    <property type="evidence" value="ECO:0007669"/>
    <property type="project" value="UniProtKB-SubCell"/>
</dbReference>
<feature type="compositionally biased region" description="Polar residues" evidence="6">
    <location>
        <begin position="134"/>
        <end position="144"/>
    </location>
</feature>
<dbReference type="RefSeq" id="XP_056484353.1">
    <property type="nucleotide sequence ID" value="XM_056633733.1"/>
</dbReference>
<evidence type="ECO:0000256" key="6">
    <source>
        <dbReference type="SAM" id="MobiDB-lite"/>
    </source>
</evidence>
<comment type="subcellular location">
    <subcellularLocation>
        <location evidence="1">Nucleus</location>
    </subcellularLocation>
</comment>
<dbReference type="InterPro" id="IPR001510">
    <property type="entry name" value="Znf_PARP"/>
</dbReference>
<keyword evidence="5" id="KW-0539">Nucleus</keyword>
<evidence type="ECO:0000313" key="9">
    <source>
        <dbReference type="Proteomes" id="UP001147747"/>
    </source>
</evidence>
<feature type="compositionally biased region" description="Basic and acidic residues" evidence="6">
    <location>
        <begin position="105"/>
        <end position="114"/>
    </location>
</feature>
<dbReference type="SMART" id="SM01336">
    <property type="entry name" value="zf-PARP"/>
    <property type="match status" value="1"/>
</dbReference>
<sequence length="302" mass="33457">MPYRFELASSNRAGCQTKECKDNKVKIKKGELRVGSWIDTERAQYWAWRHWGCTTPRVLLNIKTSIADEEDDKQLDFDALDGFDELSPEHQEKIKTAIEKGHIEDDEWKGDVAHNRPGMTGMFPRKSKAKAVSETPSPKKTNPTPAEDAKTEASDKAKEENAAQPKHKANSKGSVKPKGKNGADATDKASSDEKKPTGKRKKAATAEVTPDDAPINGDHNEEDELAPKRKRATRAKKVVPEAEADENTKVEKRARPARNAAKANGGRAKKTTQEKDTGEKTAENAEKPKRGRRKAALRQEAD</sequence>
<feature type="compositionally biased region" description="Basic residues" evidence="6">
    <location>
        <begin position="228"/>
        <end position="237"/>
    </location>
</feature>
<protein>
    <recommendedName>
        <fullName evidence="7">PARP-type domain-containing protein</fullName>
    </recommendedName>
</protein>
<evidence type="ECO:0000313" key="8">
    <source>
        <dbReference type="EMBL" id="KAJ5386555.1"/>
    </source>
</evidence>